<dbReference type="AlphaFoldDB" id="A0A4U5M6L4"/>
<dbReference type="InterPro" id="IPR016130">
    <property type="entry name" value="Tyr_Pase_AS"/>
</dbReference>
<feature type="domain" description="Tyrosine specific protein phosphatases" evidence="3">
    <location>
        <begin position="80"/>
        <end position="139"/>
    </location>
</feature>
<comment type="caution">
    <text evidence="4">The sequence shown here is derived from an EMBL/GenBank/DDBJ whole genome shotgun (WGS) entry which is preliminary data.</text>
</comment>
<feature type="region of interest" description="Disordered" evidence="1">
    <location>
        <begin position="140"/>
        <end position="198"/>
    </location>
</feature>
<feature type="compositionally biased region" description="Low complexity" evidence="1">
    <location>
        <begin position="148"/>
        <end position="161"/>
    </location>
</feature>
<protein>
    <recommendedName>
        <fullName evidence="6">Tyrosine specific protein phosphatases domain-containing protein</fullName>
    </recommendedName>
</protein>
<dbReference type="PRINTS" id="PR00700">
    <property type="entry name" value="PRTYPHPHTASE"/>
</dbReference>
<dbReference type="PROSITE" id="PS50055">
    <property type="entry name" value="TYR_PHOSPHATASE_PTP"/>
    <property type="match status" value="1"/>
</dbReference>
<feature type="compositionally biased region" description="Polar residues" evidence="1">
    <location>
        <begin position="174"/>
        <end position="183"/>
    </location>
</feature>
<dbReference type="InterPro" id="IPR029021">
    <property type="entry name" value="Prot-tyrosine_phosphatase-like"/>
</dbReference>
<dbReference type="GO" id="GO:0004725">
    <property type="term" value="F:protein tyrosine phosphatase activity"/>
    <property type="evidence" value="ECO:0007669"/>
    <property type="project" value="InterPro"/>
</dbReference>
<dbReference type="Gene3D" id="3.90.190.10">
    <property type="entry name" value="Protein tyrosine phosphatase superfamily"/>
    <property type="match status" value="1"/>
</dbReference>
<dbReference type="PANTHER" id="PTHR46163">
    <property type="entry name" value="TYROSINE-PROTEIN PHOSPHATASE-RELATED"/>
    <property type="match status" value="1"/>
</dbReference>
<dbReference type="SMART" id="SM00194">
    <property type="entry name" value="PTPc"/>
    <property type="match status" value="1"/>
</dbReference>
<evidence type="ECO:0008006" key="6">
    <source>
        <dbReference type="Google" id="ProtNLM"/>
    </source>
</evidence>
<organism evidence="4 5">
    <name type="scientific">Steinernema carpocapsae</name>
    <name type="common">Entomopathogenic nematode</name>
    <dbReference type="NCBI Taxonomy" id="34508"/>
    <lineage>
        <taxon>Eukaryota</taxon>
        <taxon>Metazoa</taxon>
        <taxon>Ecdysozoa</taxon>
        <taxon>Nematoda</taxon>
        <taxon>Chromadorea</taxon>
        <taxon>Rhabditida</taxon>
        <taxon>Tylenchina</taxon>
        <taxon>Panagrolaimomorpha</taxon>
        <taxon>Strongyloidoidea</taxon>
        <taxon>Steinernematidae</taxon>
        <taxon>Steinernema</taxon>
    </lineage>
</organism>
<evidence type="ECO:0000259" key="3">
    <source>
        <dbReference type="PROSITE" id="PS50056"/>
    </source>
</evidence>
<name>A0A4U5M6L4_STECR</name>
<dbReference type="OrthoDB" id="6058203at2759"/>
<proteinExistence type="predicted"/>
<dbReference type="Proteomes" id="UP000298663">
    <property type="component" value="Unassembled WGS sequence"/>
</dbReference>
<evidence type="ECO:0000313" key="5">
    <source>
        <dbReference type="Proteomes" id="UP000298663"/>
    </source>
</evidence>
<keyword evidence="5" id="KW-1185">Reference proteome</keyword>
<dbReference type="InterPro" id="IPR052782">
    <property type="entry name" value="Oocyte-zygote_transition_reg"/>
</dbReference>
<dbReference type="InterPro" id="IPR000387">
    <property type="entry name" value="Tyr_Pase_dom"/>
</dbReference>
<dbReference type="PROSITE" id="PS00383">
    <property type="entry name" value="TYR_PHOSPHATASE_1"/>
    <property type="match status" value="1"/>
</dbReference>
<reference evidence="4 5" key="2">
    <citation type="journal article" date="2019" name="G3 (Bethesda)">
        <title>Hybrid Assembly of the Genome of the Entomopathogenic Nematode Steinernema carpocapsae Identifies the X-Chromosome.</title>
        <authorList>
            <person name="Serra L."/>
            <person name="Macchietto M."/>
            <person name="Macias-Munoz A."/>
            <person name="McGill C.J."/>
            <person name="Rodriguez I.M."/>
            <person name="Rodriguez B."/>
            <person name="Murad R."/>
            <person name="Mortazavi A."/>
        </authorList>
    </citation>
    <scope>NUCLEOTIDE SEQUENCE [LARGE SCALE GENOMIC DNA]</scope>
    <source>
        <strain evidence="4 5">ALL</strain>
    </source>
</reference>
<evidence type="ECO:0000256" key="1">
    <source>
        <dbReference type="SAM" id="MobiDB-lite"/>
    </source>
</evidence>
<dbReference type="STRING" id="34508.A0A4U5M6L4"/>
<dbReference type="SUPFAM" id="SSF52799">
    <property type="entry name" value="(Phosphotyrosine protein) phosphatases II"/>
    <property type="match status" value="1"/>
</dbReference>
<gene>
    <name evidence="4" type="ORF">L596_025035</name>
</gene>
<dbReference type="SMART" id="SM00404">
    <property type="entry name" value="PTPc_motif"/>
    <property type="match status" value="1"/>
</dbReference>
<evidence type="ECO:0000259" key="2">
    <source>
        <dbReference type="PROSITE" id="PS50055"/>
    </source>
</evidence>
<reference evidence="4 5" key="1">
    <citation type="journal article" date="2015" name="Genome Biol.">
        <title>Comparative genomics of Steinernema reveals deeply conserved gene regulatory networks.</title>
        <authorList>
            <person name="Dillman A.R."/>
            <person name="Macchietto M."/>
            <person name="Porter C.F."/>
            <person name="Rogers A."/>
            <person name="Williams B."/>
            <person name="Antoshechkin I."/>
            <person name="Lee M.M."/>
            <person name="Goodwin Z."/>
            <person name="Lu X."/>
            <person name="Lewis E.E."/>
            <person name="Goodrich-Blair H."/>
            <person name="Stock S.P."/>
            <person name="Adams B.J."/>
            <person name="Sternberg P.W."/>
            <person name="Mortazavi A."/>
        </authorList>
    </citation>
    <scope>NUCLEOTIDE SEQUENCE [LARGE SCALE GENOMIC DNA]</scope>
    <source>
        <strain evidence="4 5">ALL</strain>
    </source>
</reference>
<evidence type="ECO:0000313" key="4">
    <source>
        <dbReference type="EMBL" id="TKR64521.1"/>
    </source>
</evidence>
<dbReference type="EMBL" id="AZBU02000009">
    <property type="protein sequence ID" value="TKR64521.1"/>
    <property type="molecule type" value="Genomic_DNA"/>
</dbReference>
<dbReference type="Pfam" id="PF00102">
    <property type="entry name" value="Y_phosphatase"/>
    <property type="match status" value="1"/>
</dbReference>
<feature type="domain" description="Tyrosine-protein phosphatase" evidence="2">
    <location>
        <begin position="1"/>
        <end position="138"/>
    </location>
</feature>
<sequence>MQDDPDALWDHGDREEEVRAVLASEDGAELTSGLIAIKNLKQTDTEKSCTSSTLELTCQGERLKVEHVFWHGWPDRGVPENYMITLRLIKRTIGMAPILVHCSAGIGRTGTIVGLDMCQQMMNASEKVNMHEIVKELRNIGTGPSKPTSNSSTCTASSSATPRTKRSSQEKNSRVSTGISTRSSKPRVDNNGCYSNQV</sequence>
<dbReference type="CDD" id="cd00047">
    <property type="entry name" value="PTPc"/>
    <property type="match status" value="1"/>
</dbReference>
<dbReference type="PROSITE" id="PS50056">
    <property type="entry name" value="TYR_PHOSPHATASE_2"/>
    <property type="match status" value="1"/>
</dbReference>
<dbReference type="InterPro" id="IPR003595">
    <property type="entry name" value="Tyr_Pase_cat"/>
</dbReference>
<accession>A0A4U5M6L4</accession>
<dbReference type="InterPro" id="IPR000242">
    <property type="entry name" value="PTP_cat"/>
</dbReference>